<evidence type="ECO:0000256" key="4">
    <source>
        <dbReference type="SAM" id="MobiDB-lite"/>
    </source>
</evidence>
<dbReference type="Pfam" id="PF19263">
    <property type="entry name" value="DUF5906"/>
    <property type="match status" value="1"/>
</dbReference>
<dbReference type="InterPro" id="IPR006500">
    <property type="entry name" value="Helicase_put_C_phage/plasmid"/>
</dbReference>
<dbReference type="InterPro" id="IPR014015">
    <property type="entry name" value="Helicase_SF3_DNA-vir"/>
</dbReference>
<dbReference type="SMART" id="SM00885">
    <property type="entry name" value="D5_N"/>
    <property type="match status" value="1"/>
</dbReference>
<reference evidence="6 7" key="1">
    <citation type="journal article" date="2014" name="Int. J. Syst. Evol. Microbiol.">
        <title>Bradyrhizobium ottawaense sp. nov., a symbiotic nitrogen fixing bacterium from root nodules of soybeans in Canada.</title>
        <authorList>
            <person name="Yu X."/>
            <person name="Cloutier S."/>
            <person name="Tambong J.T."/>
            <person name="Bromfield E.S."/>
        </authorList>
    </citation>
    <scope>NUCLEOTIDE SEQUENCE [LARGE SCALE GENOMIC DNA]</scope>
    <source>
        <strain evidence="6 7">OO99</strain>
    </source>
</reference>
<dbReference type="GO" id="GO:0005524">
    <property type="term" value="F:ATP binding"/>
    <property type="evidence" value="ECO:0007669"/>
    <property type="project" value="UniProtKB-KW"/>
</dbReference>
<dbReference type="Pfam" id="PF08706">
    <property type="entry name" value="D5_N"/>
    <property type="match status" value="1"/>
</dbReference>
<evidence type="ECO:0000259" key="5">
    <source>
        <dbReference type="PROSITE" id="PS51206"/>
    </source>
</evidence>
<dbReference type="GO" id="GO:0016787">
    <property type="term" value="F:hydrolase activity"/>
    <property type="evidence" value="ECO:0007669"/>
    <property type="project" value="UniProtKB-KW"/>
</dbReference>
<accession>A0A2U8P8T0</accession>
<dbReference type="NCBIfam" id="TIGR01613">
    <property type="entry name" value="primase_Cterm"/>
    <property type="match status" value="1"/>
</dbReference>
<evidence type="ECO:0000313" key="7">
    <source>
        <dbReference type="Proteomes" id="UP000215703"/>
    </source>
</evidence>
<evidence type="ECO:0000256" key="1">
    <source>
        <dbReference type="ARBA" id="ARBA00022741"/>
    </source>
</evidence>
<evidence type="ECO:0000256" key="2">
    <source>
        <dbReference type="ARBA" id="ARBA00022801"/>
    </source>
</evidence>
<feature type="region of interest" description="Disordered" evidence="4">
    <location>
        <begin position="224"/>
        <end position="245"/>
    </location>
</feature>
<keyword evidence="3" id="KW-0067">ATP-binding</keyword>
<dbReference type="Gene3D" id="3.40.50.300">
    <property type="entry name" value="P-loop containing nucleotide triphosphate hydrolases"/>
    <property type="match status" value="1"/>
</dbReference>
<dbReference type="SUPFAM" id="SSF52540">
    <property type="entry name" value="P-loop containing nucleoside triphosphate hydrolases"/>
    <property type="match status" value="1"/>
</dbReference>
<dbReference type="InterPro" id="IPR045455">
    <property type="entry name" value="NrS-1_pol-like_helicase"/>
</dbReference>
<dbReference type="InterPro" id="IPR051620">
    <property type="entry name" value="ORF904-like_C"/>
</dbReference>
<proteinExistence type="predicted"/>
<feature type="domain" description="SF3 helicase" evidence="5">
    <location>
        <begin position="484"/>
        <end position="643"/>
    </location>
</feature>
<name>A0A2U8P8T0_9BRAD</name>
<evidence type="ECO:0000256" key="3">
    <source>
        <dbReference type="ARBA" id="ARBA00022840"/>
    </source>
</evidence>
<dbReference type="EMBL" id="CP029425">
    <property type="protein sequence ID" value="AWL94118.1"/>
    <property type="molecule type" value="Genomic_DNA"/>
</dbReference>
<evidence type="ECO:0000313" key="6">
    <source>
        <dbReference type="EMBL" id="AWL94118.1"/>
    </source>
</evidence>
<gene>
    <name evidence="6" type="ORF">CIT37_19590</name>
</gene>
<sequence>MPMSKRNTTKIKEQPQDEQVTATLAKRMMSLFPCSTLAHGSWKPSSRMPPDEHGKVRVEYVTHRRPVTAHDWEQHLRGERALVVALECDDGTTSVTALDIDEEIEIVELNSAVRASRLPFFVYASKSVGRARVLAFHEAISIAQSELLGRGIAATLGLSELTIEYFPPCSRRSPDKLPKQLNMPYLGSEYRVVRPRGFEMPLQSFIWEAERQRLTGEQIKTLSARAGTGPARGRRTTDTSREQAHARRMLDRYVVELSNCPEGHRNNTLTKQAYHMGTMIGAGWIHEQEVLDALAPAVAHWTDPDKTDDTLRRSIADGQQNPHDDLKNSIGVVAQDDAALAFVSENVDDIRYDWSEESYFVWSGTHWRRDDTGLVAHMIRDFLRERTKNEKPKVQARFVNKTFISAVDWLSRLDRRIVVSGDCWDADPILLGTPGGTVDLRTGELREPKREDRISRITAAIPGAEEECPTWKEFLSQVTRGSVELVEYLQVCAGYTLVGENPEHKLFFLCGGGGNGKGVFVGTLAAALGELHFSAPPGMFIESKFSKSTNDLASARHARMLSYDENASDRYWNEEEIKKITGGGTITAREVYQKNQTFRIKFTPWFSGNGEPRLRSTDSAMRRRLEIVPWQMRVTDDPNEVSEAAYIFLRDSKLGERLRSELPGILRWAINGAVKYNLTGLRAPEVVQGRTDDLFAEADTLGYVMATEFMTTGSDGDRVSPREIYEQYAQACAARGEQPLLQRAITSRLKQHHATIKSMGSEVFTKLRRRRRDERPI</sequence>
<dbReference type="Proteomes" id="UP000215703">
    <property type="component" value="Chromosome"/>
</dbReference>
<keyword evidence="2" id="KW-0378">Hydrolase</keyword>
<reference evidence="6 7" key="2">
    <citation type="journal article" date="2017" name="Syst. Appl. Microbiol.">
        <title>Soybeans inoculated with root zone soils of Canadian native legumes harbour diverse and novel Bradyrhizobium spp. that possess agricultural potential.</title>
        <authorList>
            <person name="Bromfield E.S.P."/>
            <person name="Cloutier S."/>
            <person name="Tambong J.T."/>
            <person name="Tran Thi T.V."/>
        </authorList>
    </citation>
    <scope>NUCLEOTIDE SEQUENCE [LARGE SCALE GENOMIC DNA]</scope>
    <source>
        <strain evidence="6 7">OO99</strain>
    </source>
</reference>
<dbReference type="InterPro" id="IPR027417">
    <property type="entry name" value="P-loop_NTPase"/>
</dbReference>
<protein>
    <recommendedName>
        <fullName evidence="5">SF3 helicase domain-containing protein</fullName>
    </recommendedName>
</protein>
<feature type="compositionally biased region" description="Basic and acidic residues" evidence="4">
    <location>
        <begin position="235"/>
        <end position="245"/>
    </location>
</feature>
<dbReference type="PROSITE" id="PS51206">
    <property type="entry name" value="SF3_HELICASE_1"/>
    <property type="match status" value="1"/>
</dbReference>
<dbReference type="AlphaFoldDB" id="A0A2U8P8T0"/>
<keyword evidence="1" id="KW-0547">Nucleotide-binding</keyword>
<dbReference type="PANTHER" id="PTHR35372">
    <property type="entry name" value="ATP BINDING PROTEIN-RELATED"/>
    <property type="match status" value="1"/>
</dbReference>
<dbReference type="InterPro" id="IPR014818">
    <property type="entry name" value="Phage/plasmid_primase_P4_C"/>
</dbReference>
<organism evidence="6 7">
    <name type="scientific">Bradyrhizobium ottawaense</name>
    <dbReference type="NCBI Taxonomy" id="931866"/>
    <lineage>
        <taxon>Bacteria</taxon>
        <taxon>Pseudomonadati</taxon>
        <taxon>Pseudomonadota</taxon>
        <taxon>Alphaproteobacteria</taxon>
        <taxon>Hyphomicrobiales</taxon>
        <taxon>Nitrobacteraceae</taxon>
        <taxon>Bradyrhizobium</taxon>
    </lineage>
</organism>
<dbReference type="PANTHER" id="PTHR35372:SF2">
    <property type="entry name" value="SF3 HELICASE DOMAIN-CONTAINING PROTEIN"/>
    <property type="match status" value="1"/>
</dbReference>
<dbReference type="KEGG" id="bot:CIT37_19590"/>